<accession>A0A4Z0W3B9</accession>
<organism evidence="2 3">
    <name type="scientific">Natronospirillum operosum</name>
    <dbReference type="NCBI Taxonomy" id="2759953"/>
    <lineage>
        <taxon>Bacteria</taxon>
        <taxon>Pseudomonadati</taxon>
        <taxon>Pseudomonadota</taxon>
        <taxon>Gammaproteobacteria</taxon>
        <taxon>Oceanospirillales</taxon>
        <taxon>Natronospirillaceae</taxon>
        <taxon>Natronospirillum</taxon>
    </lineage>
</organism>
<keyword evidence="1" id="KW-1003">Cell membrane</keyword>
<keyword evidence="1" id="KW-1133">Transmembrane helix</keyword>
<feature type="transmembrane region" description="Helical" evidence="1">
    <location>
        <begin position="207"/>
        <end position="226"/>
    </location>
</feature>
<proteinExistence type="inferred from homology"/>
<dbReference type="EMBL" id="SRMF01000008">
    <property type="protein sequence ID" value="TGG91519.1"/>
    <property type="molecule type" value="Genomic_DNA"/>
</dbReference>
<dbReference type="CDD" id="cd06662">
    <property type="entry name" value="SURF1"/>
    <property type="match status" value="1"/>
</dbReference>
<dbReference type="OrthoDB" id="9789940at2"/>
<comment type="subcellular location">
    <subcellularLocation>
        <location evidence="1">Cell membrane</location>
        <topology evidence="1">Multi-pass membrane protein</topology>
    </subcellularLocation>
</comment>
<keyword evidence="1" id="KW-0812">Transmembrane</keyword>
<sequence>MAFRPGWAMTAFVLFFLPVTLALGMWQLNRADEKNQLLSALAQQAEMLQQWDQGPAPAPGTPVSSCVVLAGTEWHLDNRTMDGRVGYDLYWPARLCSDGAPLLIRAGWLEGPATRDRLPASRLPDLPPGQATSIQGQIRPAPGTPWLTAGAQQVESGRWRLQNLTDVPDQEWGEDTPIVQITQPEPWALVDNWDPVNMPPERHIGYAIQWFGLAAVLVVGFLIWGFHRGRATARSTDSNE</sequence>
<keyword evidence="3" id="KW-1185">Reference proteome</keyword>
<protein>
    <recommendedName>
        <fullName evidence="1">SURF1-like protein</fullName>
    </recommendedName>
</protein>
<dbReference type="AlphaFoldDB" id="A0A4Z0W3B9"/>
<comment type="caution">
    <text evidence="1">Lacks conserved residue(s) required for the propagation of feature annotation.</text>
</comment>
<dbReference type="PROSITE" id="PS50895">
    <property type="entry name" value="SURF1"/>
    <property type="match status" value="1"/>
</dbReference>
<dbReference type="Pfam" id="PF02104">
    <property type="entry name" value="SURF1"/>
    <property type="match status" value="1"/>
</dbReference>
<name>A0A4Z0W3B9_9GAMM</name>
<comment type="similarity">
    <text evidence="1">Belongs to the SURF1 family.</text>
</comment>
<reference evidence="2 3" key="1">
    <citation type="submission" date="2019-04" db="EMBL/GenBank/DDBJ databases">
        <title>Natronospirillum operosus gen. nov., sp. nov., a haloalkaliphilic satellite isolated from decaying biomass of laboratory culture of cyanobacterium Geitlerinema sp. and proposal of Natronospirillaceae fam. nov. and Saccharospirillaceae fam. nov.</title>
        <authorList>
            <person name="Kevbrin V."/>
            <person name="Boltyanskaya Y."/>
            <person name="Koziaeva V."/>
            <person name="Grouzdev D.S."/>
            <person name="Park M."/>
            <person name="Cho J."/>
        </authorList>
    </citation>
    <scope>NUCLEOTIDE SEQUENCE [LARGE SCALE GENOMIC DNA]</scope>
    <source>
        <strain evidence="2 3">G-116</strain>
    </source>
</reference>
<dbReference type="GO" id="GO:0005886">
    <property type="term" value="C:plasma membrane"/>
    <property type="evidence" value="ECO:0007669"/>
    <property type="project" value="UniProtKB-SubCell"/>
</dbReference>
<evidence type="ECO:0000313" key="2">
    <source>
        <dbReference type="EMBL" id="TGG91519.1"/>
    </source>
</evidence>
<keyword evidence="1" id="KW-0472">Membrane</keyword>
<evidence type="ECO:0000256" key="1">
    <source>
        <dbReference type="RuleBase" id="RU363076"/>
    </source>
</evidence>
<comment type="caution">
    <text evidence="2">The sequence shown here is derived from an EMBL/GenBank/DDBJ whole genome shotgun (WGS) entry which is preliminary data.</text>
</comment>
<dbReference type="InterPro" id="IPR002994">
    <property type="entry name" value="Surf1/Shy1"/>
</dbReference>
<evidence type="ECO:0000313" key="3">
    <source>
        <dbReference type="Proteomes" id="UP000297475"/>
    </source>
</evidence>
<dbReference type="Proteomes" id="UP000297475">
    <property type="component" value="Unassembled WGS sequence"/>
</dbReference>
<dbReference type="RefSeq" id="WP_135484303.1">
    <property type="nucleotide sequence ID" value="NZ_SRMF01000008.1"/>
</dbReference>
<gene>
    <name evidence="2" type="ORF">E4656_15935</name>
</gene>